<reference evidence="3 4" key="1">
    <citation type="submission" date="2018-05" db="EMBL/GenBank/DDBJ databases">
        <title>Genomic Encyclopedia of Type Strains, Phase IV (KMG-IV): sequencing the most valuable type-strain genomes for metagenomic binning, comparative biology and taxonomic classification.</title>
        <authorList>
            <person name="Goeker M."/>
        </authorList>
    </citation>
    <scope>NUCLEOTIDE SEQUENCE [LARGE SCALE GENOMIC DNA]</scope>
    <source>
        <strain evidence="3 4">DSM 44704</strain>
    </source>
</reference>
<comment type="caution">
    <text evidence="3">The sequence shown here is derived from an EMBL/GenBank/DDBJ whole genome shotgun (WGS) entry which is preliminary data.</text>
</comment>
<dbReference type="InterPro" id="IPR036291">
    <property type="entry name" value="NAD(P)-bd_dom_sf"/>
</dbReference>
<keyword evidence="2" id="KW-0560">Oxidoreductase</keyword>
<evidence type="ECO:0000256" key="1">
    <source>
        <dbReference type="ARBA" id="ARBA00006484"/>
    </source>
</evidence>
<accession>A0A318JXN2</accession>
<evidence type="ECO:0000313" key="4">
    <source>
        <dbReference type="Proteomes" id="UP000247569"/>
    </source>
</evidence>
<dbReference type="GO" id="GO:0016491">
    <property type="term" value="F:oxidoreductase activity"/>
    <property type="evidence" value="ECO:0007669"/>
    <property type="project" value="UniProtKB-KW"/>
</dbReference>
<dbReference type="AlphaFoldDB" id="A0A318JXN2"/>
<protein>
    <recommendedName>
        <fullName evidence="5">Short-subunit dehydrogenase</fullName>
    </recommendedName>
</protein>
<sequence>MGHKKISADRFGPWAVVTGPSSGIGREFALQLAANGLNVVLAARRADTLAVLAEELQREYDVECLVVVIDLADPVQLDHLVEATSDLDIGLLVSNAGDLTPGGFLDQELSAAVKSLHLNAYSHLVLTHRFGERMARRGKGGVVLLGSPGAEHGIPWLAAHTAAKSYVNTLGRGLHSEFAARGITLVVLAPGAVATELQRRRALPEAGAMSVSDCVSQALRGLESGRAEVIPGLVPRVMRRLPARVTRRLLGKVMATAAERAETDGNG</sequence>
<organism evidence="3 4">
    <name type="scientific">Nocardia tenerifensis</name>
    <dbReference type="NCBI Taxonomy" id="228006"/>
    <lineage>
        <taxon>Bacteria</taxon>
        <taxon>Bacillati</taxon>
        <taxon>Actinomycetota</taxon>
        <taxon>Actinomycetes</taxon>
        <taxon>Mycobacteriales</taxon>
        <taxon>Nocardiaceae</taxon>
        <taxon>Nocardia</taxon>
    </lineage>
</organism>
<dbReference type="PANTHER" id="PTHR43899:SF13">
    <property type="entry name" value="RH59310P"/>
    <property type="match status" value="1"/>
</dbReference>
<dbReference type="InterPro" id="IPR002347">
    <property type="entry name" value="SDR_fam"/>
</dbReference>
<dbReference type="Proteomes" id="UP000247569">
    <property type="component" value="Unassembled WGS sequence"/>
</dbReference>
<evidence type="ECO:0008006" key="5">
    <source>
        <dbReference type="Google" id="ProtNLM"/>
    </source>
</evidence>
<proteinExistence type="inferred from homology"/>
<dbReference type="Gene3D" id="3.40.50.720">
    <property type="entry name" value="NAD(P)-binding Rossmann-like Domain"/>
    <property type="match status" value="1"/>
</dbReference>
<dbReference type="OrthoDB" id="9810734at2"/>
<evidence type="ECO:0000256" key="2">
    <source>
        <dbReference type="ARBA" id="ARBA00023002"/>
    </source>
</evidence>
<dbReference type="InterPro" id="IPR051019">
    <property type="entry name" value="VLCFA-Steroid_DH"/>
</dbReference>
<dbReference type="Pfam" id="PF00106">
    <property type="entry name" value="adh_short"/>
    <property type="match status" value="1"/>
</dbReference>
<dbReference type="PANTHER" id="PTHR43899">
    <property type="entry name" value="RH59310P"/>
    <property type="match status" value="1"/>
</dbReference>
<name>A0A318JXN2_9NOCA</name>
<dbReference type="SUPFAM" id="SSF51735">
    <property type="entry name" value="NAD(P)-binding Rossmann-fold domains"/>
    <property type="match status" value="1"/>
</dbReference>
<dbReference type="PRINTS" id="PR00081">
    <property type="entry name" value="GDHRDH"/>
</dbReference>
<evidence type="ECO:0000313" key="3">
    <source>
        <dbReference type="EMBL" id="PXX61738.1"/>
    </source>
</evidence>
<keyword evidence="4" id="KW-1185">Reference proteome</keyword>
<gene>
    <name evidence="3" type="ORF">DFR70_108296</name>
</gene>
<dbReference type="EMBL" id="QJKF01000008">
    <property type="protein sequence ID" value="PXX61738.1"/>
    <property type="molecule type" value="Genomic_DNA"/>
</dbReference>
<comment type="similarity">
    <text evidence="1">Belongs to the short-chain dehydrogenases/reductases (SDR) family.</text>
</comment>
<dbReference type="RefSeq" id="WP_083895066.1">
    <property type="nucleotide sequence ID" value="NZ_QJKF01000008.1"/>
</dbReference>
<dbReference type="PIRSF" id="PIRSF000126">
    <property type="entry name" value="11-beta-HSD1"/>
    <property type="match status" value="1"/>
</dbReference>